<dbReference type="EMBL" id="RDQH01000331">
    <property type="protein sequence ID" value="RXH99614.1"/>
    <property type="molecule type" value="Genomic_DNA"/>
</dbReference>
<evidence type="ECO:0000313" key="2">
    <source>
        <dbReference type="Proteomes" id="UP000290289"/>
    </source>
</evidence>
<protein>
    <submittedName>
        <fullName evidence="1">Uncharacterized protein</fullName>
    </submittedName>
</protein>
<organism evidence="1 2">
    <name type="scientific">Malus domestica</name>
    <name type="common">Apple</name>
    <name type="synonym">Pyrus malus</name>
    <dbReference type="NCBI Taxonomy" id="3750"/>
    <lineage>
        <taxon>Eukaryota</taxon>
        <taxon>Viridiplantae</taxon>
        <taxon>Streptophyta</taxon>
        <taxon>Embryophyta</taxon>
        <taxon>Tracheophyta</taxon>
        <taxon>Spermatophyta</taxon>
        <taxon>Magnoliopsida</taxon>
        <taxon>eudicotyledons</taxon>
        <taxon>Gunneridae</taxon>
        <taxon>Pentapetalae</taxon>
        <taxon>rosids</taxon>
        <taxon>fabids</taxon>
        <taxon>Rosales</taxon>
        <taxon>Rosaceae</taxon>
        <taxon>Amygdaloideae</taxon>
        <taxon>Maleae</taxon>
        <taxon>Malus</taxon>
    </lineage>
</organism>
<sequence>MSLLVVDDMVEPLGYSEMFMNYFNMDISNGIKPIQRDNDAQTMCNFVPNKNCPTRSSHPRKTVPLVYGVHLYKYNVRCFMDHYYLIPNMDISNGMKPIQSDVDVQTMQLCSKCLSDRHVHRRIVPTRSSHPRKTVSSFYGVHWYKYSGDRGIK</sequence>
<gene>
    <name evidence="1" type="ORF">DVH24_021416</name>
</gene>
<accession>A0A498K120</accession>
<evidence type="ECO:0000313" key="1">
    <source>
        <dbReference type="EMBL" id="RXH99614.1"/>
    </source>
</evidence>
<name>A0A498K120_MALDO</name>
<proteinExistence type="predicted"/>
<keyword evidence="2" id="KW-1185">Reference proteome</keyword>
<dbReference type="AlphaFoldDB" id="A0A498K120"/>
<reference evidence="1 2" key="1">
    <citation type="submission" date="2018-10" db="EMBL/GenBank/DDBJ databases">
        <title>A high-quality apple genome assembly.</title>
        <authorList>
            <person name="Hu J."/>
        </authorList>
    </citation>
    <scope>NUCLEOTIDE SEQUENCE [LARGE SCALE GENOMIC DNA]</scope>
    <source>
        <strain evidence="2">cv. HFTH1</strain>
        <tissue evidence="1">Young leaf</tissue>
    </source>
</reference>
<comment type="caution">
    <text evidence="1">The sequence shown here is derived from an EMBL/GenBank/DDBJ whole genome shotgun (WGS) entry which is preliminary data.</text>
</comment>
<dbReference type="Proteomes" id="UP000290289">
    <property type="component" value="Chromosome 5"/>
</dbReference>